<feature type="compositionally biased region" description="Acidic residues" evidence="1">
    <location>
        <begin position="125"/>
        <end position="137"/>
    </location>
</feature>
<feature type="compositionally biased region" description="Acidic residues" evidence="1">
    <location>
        <begin position="152"/>
        <end position="180"/>
    </location>
</feature>
<evidence type="ECO:0000256" key="1">
    <source>
        <dbReference type="SAM" id="MobiDB-lite"/>
    </source>
</evidence>
<feature type="compositionally biased region" description="Basic and acidic residues" evidence="1">
    <location>
        <begin position="194"/>
        <end position="204"/>
    </location>
</feature>
<feature type="compositionally biased region" description="Basic and acidic residues" evidence="1">
    <location>
        <begin position="138"/>
        <end position="151"/>
    </location>
</feature>
<feature type="compositionally biased region" description="Basic residues" evidence="1">
    <location>
        <begin position="184"/>
        <end position="193"/>
    </location>
</feature>
<protein>
    <submittedName>
        <fullName evidence="2">Uncharacterized protein</fullName>
    </submittedName>
</protein>
<name>A0A6C0HUQ8_9ZZZZ</name>
<accession>A0A6C0HUQ8</accession>
<feature type="region of interest" description="Disordered" evidence="1">
    <location>
        <begin position="125"/>
        <end position="204"/>
    </location>
</feature>
<sequence>MAPITILVVDKSGTIKEVSLKSYDESELYKKAGFKTKDDFAYRASWNVEDINNKNYSVSVFGKITGRANSENKYEFPPPIDNTLFFGSCVIVNKNKDNQAISITEEEWESVYEYLFGGFEDIGDKDSDDIDSEDEDDALPRTKDGYVKDDFIVDDDDDEEEDEIEDDEPEEEEDNDDEEEYKPKTKKSKLKSKSVKDKSSTSKKKGGIEKLFVKSVDIEESYLDCTSELKEEDYI</sequence>
<organism evidence="2">
    <name type="scientific">viral metagenome</name>
    <dbReference type="NCBI Taxonomy" id="1070528"/>
    <lineage>
        <taxon>unclassified sequences</taxon>
        <taxon>metagenomes</taxon>
        <taxon>organismal metagenomes</taxon>
    </lineage>
</organism>
<evidence type="ECO:0000313" key="2">
    <source>
        <dbReference type="EMBL" id="QHT83603.1"/>
    </source>
</evidence>
<dbReference type="EMBL" id="MN740010">
    <property type="protein sequence ID" value="QHT83603.1"/>
    <property type="molecule type" value="Genomic_DNA"/>
</dbReference>
<reference evidence="2" key="1">
    <citation type="journal article" date="2020" name="Nature">
        <title>Giant virus diversity and host interactions through global metagenomics.</title>
        <authorList>
            <person name="Schulz F."/>
            <person name="Roux S."/>
            <person name="Paez-Espino D."/>
            <person name="Jungbluth S."/>
            <person name="Walsh D.A."/>
            <person name="Denef V.J."/>
            <person name="McMahon K.D."/>
            <person name="Konstantinidis K.T."/>
            <person name="Eloe-Fadrosh E.A."/>
            <person name="Kyrpides N.C."/>
            <person name="Woyke T."/>
        </authorList>
    </citation>
    <scope>NUCLEOTIDE SEQUENCE</scope>
    <source>
        <strain evidence="2">GVMAG-M-3300023184-168</strain>
    </source>
</reference>
<dbReference type="AlphaFoldDB" id="A0A6C0HUQ8"/>
<proteinExistence type="predicted"/>